<dbReference type="InterPro" id="IPR036736">
    <property type="entry name" value="ACP-like_sf"/>
</dbReference>
<evidence type="ECO:0000313" key="8">
    <source>
        <dbReference type="EMBL" id="ORW77043.1"/>
    </source>
</evidence>
<dbReference type="InterPro" id="IPR045851">
    <property type="entry name" value="AMP-bd_C_sf"/>
</dbReference>
<dbReference type="InterPro" id="IPR020802">
    <property type="entry name" value="TesA-like"/>
</dbReference>
<accession>A0A1X2CML4</accession>
<dbReference type="SMART" id="SM00824">
    <property type="entry name" value="PKS_TE"/>
    <property type="match status" value="1"/>
</dbReference>
<dbReference type="Pfam" id="PF00668">
    <property type="entry name" value="Condensation"/>
    <property type="match status" value="2"/>
</dbReference>
<evidence type="ECO:0000256" key="3">
    <source>
        <dbReference type="ARBA" id="ARBA00022450"/>
    </source>
</evidence>
<dbReference type="Pfam" id="PF00975">
    <property type="entry name" value="Thioesterase"/>
    <property type="match status" value="1"/>
</dbReference>
<dbReference type="InterPro" id="IPR025110">
    <property type="entry name" value="AMP-bd_C"/>
</dbReference>
<dbReference type="InterPro" id="IPR042099">
    <property type="entry name" value="ANL_N_sf"/>
</dbReference>
<dbReference type="SUPFAM" id="SSF47336">
    <property type="entry name" value="ACP-like"/>
    <property type="match status" value="2"/>
</dbReference>
<evidence type="ECO:0000256" key="5">
    <source>
        <dbReference type="ARBA" id="ARBA00022737"/>
    </source>
</evidence>
<evidence type="ECO:0000259" key="7">
    <source>
        <dbReference type="PROSITE" id="PS50075"/>
    </source>
</evidence>
<dbReference type="InterPro" id="IPR020806">
    <property type="entry name" value="PKS_PP-bd"/>
</dbReference>
<dbReference type="FunFam" id="1.10.1200.10:FF:000016">
    <property type="entry name" value="Non-ribosomal peptide synthase"/>
    <property type="match status" value="1"/>
</dbReference>
<name>A0A1X2CML4_9MYCO</name>
<evidence type="ECO:0000313" key="9">
    <source>
        <dbReference type="Proteomes" id="UP000193087"/>
    </source>
</evidence>
<dbReference type="SMART" id="SM01294">
    <property type="entry name" value="PKS_PP_betabranch"/>
    <property type="match status" value="1"/>
</dbReference>
<dbReference type="GO" id="GO:0031177">
    <property type="term" value="F:phosphopantetheine binding"/>
    <property type="evidence" value="ECO:0007669"/>
    <property type="project" value="InterPro"/>
</dbReference>
<dbReference type="InterPro" id="IPR009081">
    <property type="entry name" value="PP-bd_ACP"/>
</dbReference>
<dbReference type="PANTHER" id="PTHR45527:SF1">
    <property type="entry name" value="FATTY ACID SYNTHASE"/>
    <property type="match status" value="1"/>
</dbReference>
<dbReference type="PANTHER" id="PTHR45527">
    <property type="entry name" value="NONRIBOSOMAL PEPTIDE SYNTHETASE"/>
    <property type="match status" value="1"/>
</dbReference>
<keyword evidence="9" id="KW-1185">Reference proteome</keyword>
<reference evidence="8 9" key="1">
    <citation type="submission" date="2016-01" db="EMBL/GenBank/DDBJ databases">
        <title>The new phylogeny of the genus Mycobacterium.</title>
        <authorList>
            <person name="Tarcisio F."/>
            <person name="Conor M."/>
            <person name="Antonella G."/>
            <person name="Elisabetta G."/>
            <person name="Giulia F.S."/>
            <person name="Sara T."/>
            <person name="Anna F."/>
            <person name="Clotilde B."/>
            <person name="Roberto B."/>
            <person name="Veronica D.S."/>
            <person name="Fabio R."/>
            <person name="Monica P."/>
            <person name="Olivier J."/>
            <person name="Enrico T."/>
            <person name="Nicola S."/>
        </authorList>
    </citation>
    <scope>NUCLEOTIDE SEQUENCE [LARGE SCALE GENOMIC DNA]</scope>
    <source>
        <strain evidence="8 9">DSM 45176</strain>
    </source>
</reference>
<dbReference type="InterPro" id="IPR000873">
    <property type="entry name" value="AMP-dep_synth/lig_dom"/>
</dbReference>
<keyword evidence="6" id="KW-0045">Antibiotic biosynthesis</keyword>
<dbReference type="GO" id="GO:0017000">
    <property type="term" value="P:antibiotic biosynthetic process"/>
    <property type="evidence" value="ECO:0007669"/>
    <property type="project" value="UniProtKB-KW"/>
</dbReference>
<proteinExistence type="inferred from homology"/>
<dbReference type="InterPro" id="IPR029058">
    <property type="entry name" value="AB_hydrolase_fold"/>
</dbReference>
<dbReference type="GO" id="GO:0003824">
    <property type="term" value="F:catalytic activity"/>
    <property type="evidence" value="ECO:0007669"/>
    <property type="project" value="InterPro"/>
</dbReference>
<dbReference type="FunFam" id="3.40.50.980:FF:000001">
    <property type="entry name" value="Non-ribosomal peptide synthetase"/>
    <property type="match status" value="1"/>
</dbReference>
<dbReference type="InterPro" id="IPR010071">
    <property type="entry name" value="AA_adenyl_dom"/>
</dbReference>
<feature type="domain" description="Carrier" evidence="7">
    <location>
        <begin position="1715"/>
        <end position="1790"/>
    </location>
</feature>
<dbReference type="Gene3D" id="3.40.50.1820">
    <property type="entry name" value="alpha/beta hydrolase"/>
    <property type="match status" value="1"/>
</dbReference>
<evidence type="ECO:0000256" key="2">
    <source>
        <dbReference type="ARBA" id="ARBA00006432"/>
    </source>
</evidence>
<keyword evidence="3" id="KW-0596">Phosphopantetheine</keyword>
<dbReference type="EMBL" id="LQPQ01000094">
    <property type="protein sequence ID" value="ORW77043.1"/>
    <property type="molecule type" value="Genomic_DNA"/>
</dbReference>
<comment type="cofactor">
    <cofactor evidence="1">
        <name>pantetheine 4'-phosphate</name>
        <dbReference type="ChEBI" id="CHEBI:47942"/>
    </cofactor>
</comment>
<dbReference type="FunFam" id="3.40.50.12780:FF:000012">
    <property type="entry name" value="Non-ribosomal peptide synthetase"/>
    <property type="match status" value="1"/>
</dbReference>
<dbReference type="Gene3D" id="3.30.559.10">
    <property type="entry name" value="Chloramphenicol acetyltransferase-like domain"/>
    <property type="match status" value="2"/>
</dbReference>
<dbReference type="Proteomes" id="UP000193087">
    <property type="component" value="Unassembled WGS sequence"/>
</dbReference>
<dbReference type="CDD" id="cd19543">
    <property type="entry name" value="DCL_NRPS"/>
    <property type="match status" value="1"/>
</dbReference>
<dbReference type="InterPro" id="IPR006162">
    <property type="entry name" value="Ppantetheine_attach_site"/>
</dbReference>
<dbReference type="Pfam" id="PF13193">
    <property type="entry name" value="AMP-binding_C"/>
    <property type="match status" value="2"/>
</dbReference>
<sequence length="2068" mass="221207">MPTETTVFATMTASLVASSGVPPIGSPVPRAALFVLDRWLRRVPVGVAGELYVAGNLLGCGYVRRAGLTASRFVACPFGGAGAPGERMYRTGDLVRWRRDGQLEFLGRTDEQVKIRGYRIELGEVAAALANLPGVGQAVAIAREDRPGDKRLVGYVTAVTGTVDGEGIRKALTAGLPEYMVPTAVVVLEELPLTVNGKLDKRALPAPEYRDRGYRAPTTPVEEILADIYARVLGVDSVGVDASFFDLGGDSISSIQVVAQARAAGVVCKPRDIFVEQTVAGVARVASSTRGDGAVIDEGVGQVLPTPIMCWLASVDGPVGQFNQTMTVQAPAGVTTDDVVVLLQALLDRHAMLRLRLDDYGAGGWLWFVTEPGSVDADKCLQRVEALSDDALVEARSRLDPAAGVMLSALWVAPAAQLVLVIHHLAIDALSWRILLDDLNVAWGQRREGRDVALPVTGTSYRRWASLLREHARSAAVVDQAGAWRRKVAVRPALPAVRPAVDTLATAGQLSAVLDAETSRMLLDEVPAAFHAGVHDILLIAFALAWAQFLDDTAEPISIDVEGDGRREELFPGIDLSHTVGRFTAKYPVSVTVGAIGWEQVVAGAAALGAVVKGVKEQLRAHPDGLTHGLLRYLNTHVELAGSDPQIGFNYLGRLGGPAECSAAGDRWRIGGEGLSLTASSAAVPMPLTHTVEVSAVTVDTDAGPRLHADWMWASSAVDRAQIARLGQLWFDALGGICAHVRHGGGGLTPSDLRPARLSQDEIDEFQLRYRIADILPLTPLQQGLLFHASCAESPADLGDLYSMDLNIGVTGPLDHNRLRDAVQMVFNRHPQLVARFVYLQSGEPVQIIPDGPVAPWRYVDLSSGDLDPDEQVERLCVAERAAVCDLAHQSPSRAVLIRTAEDQHRLVLTNHHIVLDGWSLPILLREIFASYSGEDLPAVGSYRRFFAWLANQDHQAAHTAWREVFAGFDAPTLVSPADRLGLGQRDVQSFLVPAETTLALTQLARSSQTTVSTVLEAAWAQVLTWLTGHHDVAFGIAVSGRPAELAGVESMVGLFINTVPVRASITAATTTASLLDQLQSAHNDTLEHQHLALTEIHRLTGRDVLFDTVFAYENFPIDTVVPQGAHELTITDITSHVATHYPLVLQALPGRELELRIQFRTDVFDTASIEALIERLERVLAAMTADPGRRLSSVDLLDAGEHARLDLWGNRAVLSAVSAAPVSIPRVFSAQVERSPSAVAVGWDEFSLTYRELDEAANRLAHLLSDHGVGPGGCVALLFERSGQAVMAMLAVLKTGATYLPIDPALPAARIAFMLADAAPVAAITTTHLADRLNGHDVMVIDVNNPVADTQPNTTPPAPAPDEIAYIIYTSGTTGTPKGVAITHHNVTQLMGSLDAPVPVGGVWTQCHSYAFDISQWEIWGALLHGGRLVVVPESVTGSAQDLHALLVSEQVSFLCQTPSAVAMLSPEGLDSVTLAVAGEACPAELVNRWAPGRVMINGYGPTETTMCVSMSAPLRPGSGVPPIGSPVAGAAFFVLDEWLRPVPVGVAGELYVAGDAVGCGYWRRPGLTASRFVACPFGGAGAQGKRMYRTADLVRWRADGQLEYVGRTDEQVKVRGFRIELGEVTAALAGLDGVTQAAVVVREDQPGDKRLVGYVCGAVDATGLRAVLAERLPAHMVPAAVVAIDELPLTVTGKLDKRALPAPDYSAAGRYRAPATPTEEVLADIYAEVLGLDRVGVDDSFFDLGGDSLLGMRAIAAINASLGAHLPVRILFDAPTVAGLSQQLRTHVSSVDIVPVETLKRGTGVPLFCIHPGGGISWAYRALGDYLDGPIIGIQQIFQSAEIQPRSIRDMAKAYSERIKANYPGGPYKLLGWSLGGVIAQELAIELSRQGFEIQCLVLLDAVHFADTGGAVRDQALDENEVVQDFAREMLERYLTDGRTDIADQSTTLADDPAAELHDQREEELGPDAASKQLLEFMVENLKTVESYLSEHTPGVFAGNAIIFSAARSAVDRTSSLLQCWRPYVAGDIAEYSVDCTHDDMLTTESLSMYGEQLSGLLALTSEVAG</sequence>
<dbReference type="STRING" id="486698.AWC22_20980"/>
<dbReference type="InterPro" id="IPR010060">
    <property type="entry name" value="NRPS_synth"/>
</dbReference>
<evidence type="ECO:0000256" key="1">
    <source>
        <dbReference type="ARBA" id="ARBA00001957"/>
    </source>
</evidence>
<dbReference type="GO" id="GO:0008610">
    <property type="term" value="P:lipid biosynthetic process"/>
    <property type="evidence" value="ECO:0007669"/>
    <property type="project" value="UniProtKB-ARBA"/>
</dbReference>
<dbReference type="GO" id="GO:0043041">
    <property type="term" value="P:amino acid activation for nonribosomal peptide biosynthetic process"/>
    <property type="evidence" value="ECO:0007669"/>
    <property type="project" value="TreeGrafter"/>
</dbReference>
<dbReference type="GO" id="GO:0072330">
    <property type="term" value="P:monocarboxylic acid biosynthetic process"/>
    <property type="evidence" value="ECO:0007669"/>
    <property type="project" value="UniProtKB-ARBA"/>
</dbReference>
<keyword evidence="5" id="KW-0677">Repeat</keyword>
<dbReference type="FunFam" id="3.30.300.30:FF:000010">
    <property type="entry name" value="Enterobactin synthetase component F"/>
    <property type="match status" value="2"/>
</dbReference>
<dbReference type="InterPro" id="IPR023213">
    <property type="entry name" value="CAT-like_dom_sf"/>
</dbReference>
<dbReference type="Pfam" id="PF00501">
    <property type="entry name" value="AMP-binding"/>
    <property type="match status" value="1"/>
</dbReference>
<dbReference type="NCBIfam" id="TIGR01720">
    <property type="entry name" value="NRPS-para261"/>
    <property type="match status" value="1"/>
</dbReference>
<dbReference type="UniPathway" id="UPA00011"/>
<dbReference type="SUPFAM" id="SSF53474">
    <property type="entry name" value="alpha/beta-Hydrolases"/>
    <property type="match status" value="1"/>
</dbReference>
<feature type="domain" description="Carrier" evidence="7">
    <location>
        <begin position="216"/>
        <end position="290"/>
    </location>
</feature>
<dbReference type="Gene3D" id="3.30.300.30">
    <property type="match status" value="2"/>
</dbReference>
<dbReference type="GO" id="GO:0044550">
    <property type="term" value="P:secondary metabolite biosynthetic process"/>
    <property type="evidence" value="ECO:0007669"/>
    <property type="project" value="UniProtKB-ARBA"/>
</dbReference>
<dbReference type="PROSITE" id="PS00012">
    <property type="entry name" value="PHOSPHOPANTETHEINE"/>
    <property type="match status" value="2"/>
</dbReference>
<dbReference type="GO" id="GO:0005829">
    <property type="term" value="C:cytosol"/>
    <property type="evidence" value="ECO:0007669"/>
    <property type="project" value="TreeGrafter"/>
</dbReference>
<dbReference type="SUPFAM" id="SSF52777">
    <property type="entry name" value="CoA-dependent acyltransferases"/>
    <property type="match status" value="4"/>
</dbReference>
<dbReference type="InterPro" id="IPR020845">
    <property type="entry name" value="AMP-binding_CS"/>
</dbReference>
<dbReference type="Gene3D" id="1.10.1200.10">
    <property type="entry name" value="ACP-like"/>
    <property type="match status" value="1"/>
</dbReference>
<dbReference type="PROSITE" id="PS00455">
    <property type="entry name" value="AMP_BINDING"/>
    <property type="match status" value="1"/>
</dbReference>
<comment type="similarity">
    <text evidence="2">Belongs to the ATP-dependent AMP-binding enzyme family.</text>
</comment>
<protein>
    <recommendedName>
        <fullName evidence="7">Carrier domain-containing protein</fullName>
    </recommendedName>
</protein>
<dbReference type="SMART" id="SM00823">
    <property type="entry name" value="PKS_PP"/>
    <property type="match status" value="2"/>
</dbReference>
<dbReference type="InterPro" id="IPR001242">
    <property type="entry name" value="Condensation_dom"/>
</dbReference>
<dbReference type="RefSeq" id="WP_275580691.1">
    <property type="nucleotide sequence ID" value="NZ_CAJMWJ010000001.1"/>
</dbReference>
<comment type="caution">
    <text evidence="8">The sequence shown here is derived from an EMBL/GenBank/DDBJ whole genome shotgun (WGS) entry which is preliminary data.</text>
</comment>
<organism evidence="8 9">
    <name type="scientific">Mycobacterium riyadhense</name>
    <dbReference type="NCBI Taxonomy" id="486698"/>
    <lineage>
        <taxon>Bacteria</taxon>
        <taxon>Bacillati</taxon>
        <taxon>Actinomycetota</taxon>
        <taxon>Actinomycetes</taxon>
        <taxon>Mycobacteriales</taxon>
        <taxon>Mycobacteriaceae</taxon>
        <taxon>Mycobacterium</taxon>
    </lineage>
</organism>
<dbReference type="InterPro" id="IPR001031">
    <property type="entry name" value="Thioesterase"/>
</dbReference>
<evidence type="ECO:0000256" key="6">
    <source>
        <dbReference type="ARBA" id="ARBA00023194"/>
    </source>
</evidence>
<dbReference type="Gene3D" id="3.30.559.30">
    <property type="entry name" value="Nonribosomal peptide synthetase, condensation domain"/>
    <property type="match status" value="2"/>
</dbReference>
<dbReference type="NCBIfam" id="TIGR01733">
    <property type="entry name" value="AA-adenyl-dom"/>
    <property type="match status" value="1"/>
</dbReference>
<dbReference type="FunFam" id="1.10.1200.10:FF:000005">
    <property type="entry name" value="Nonribosomal peptide synthetase 1"/>
    <property type="match status" value="1"/>
</dbReference>
<evidence type="ECO:0000256" key="4">
    <source>
        <dbReference type="ARBA" id="ARBA00022553"/>
    </source>
</evidence>
<dbReference type="Pfam" id="PF00550">
    <property type="entry name" value="PP-binding"/>
    <property type="match status" value="2"/>
</dbReference>
<gene>
    <name evidence="8" type="ORF">AWC22_20980</name>
</gene>
<keyword evidence="4" id="KW-0597">Phosphoprotein</keyword>
<dbReference type="SUPFAM" id="SSF56801">
    <property type="entry name" value="Acetyl-CoA synthetase-like"/>
    <property type="match status" value="2"/>
</dbReference>
<dbReference type="Gene3D" id="3.40.50.12780">
    <property type="entry name" value="N-terminal domain of ligase-like"/>
    <property type="match status" value="2"/>
</dbReference>
<dbReference type="PROSITE" id="PS50075">
    <property type="entry name" value="CARRIER"/>
    <property type="match status" value="2"/>
</dbReference>